<comment type="caution">
    <text evidence="3">The sequence shown here is derived from an EMBL/GenBank/DDBJ whole genome shotgun (WGS) entry which is preliminary data.</text>
</comment>
<keyword evidence="4" id="KW-1185">Reference proteome</keyword>
<dbReference type="SUPFAM" id="SSF55331">
    <property type="entry name" value="Tautomerase/MIF"/>
    <property type="match status" value="1"/>
</dbReference>
<name>A0AAV9JGL1_9PEZI</name>
<evidence type="ECO:0000313" key="4">
    <source>
        <dbReference type="Proteomes" id="UP001324427"/>
    </source>
</evidence>
<feature type="region of interest" description="Disordered" evidence="1">
    <location>
        <begin position="170"/>
        <end position="197"/>
    </location>
</feature>
<accession>A0AAV9JGL1</accession>
<sequence>MPLYEIQHHISLTSSQKDDLAIAITRIHSTKFLTPKMFVNVTYTDVSETRTYIGGKQRTGNHIKANVRSGPSRTQEDWNDLSRQIAAAWDDIVGKGLPKVRRAAPDPDTSLRSVILLGGLVGGLEAGFILPPAGGDVAWLQDNWEAFNRKADAGDEEFQEMVQEVKERGLLEGRSEKDDMKAAQKSMEEMLGWGDSA</sequence>
<reference evidence="3 4" key="1">
    <citation type="submission" date="2021-11" db="EMBL/GenBank/DDBJ databases">
        <title>Black yeast isolated from Biological Soil Crust.</title>
        <authorList>
            <person name="Kurbessoian T."/>
        </authorList>
    </citation>
    <scope>NUCLEOTIDE SEQUENCE [LARGE SCALE GENOMIC DNA]</scope>
    <source>
        <strain evidence="3 4">CCFEE 5522</strain>
    </source>
</reference>
<evidence type="ECO:0000259" key="2">
    <source>
        <dbReference type="Pfam" id="PF14832"/>
    </source>
</evidence>
<feature type="compositionally biased region" description="Basic and acidic residues" evidence="1">
    <location>
        <begin position="170"/>
        <end position="188"/>
    </location>
</feature>
<dbReference type="InterPro" id="IPR014347">
    <property type="entry name" value="Tautomerase/MIF_sf"/>
</dbReference>
<proteinExistence type="predicted"/>
<protein>
    <recommendedName>
        <fullName evidence="2">Tautomerase cis-CaaD-like domain-containing protein</fullName>
    </recommendedName>
</protein>
<dbReference type="InterPro" id="IPR028116">
    <property type="entry name" value="Cis-CaaD-like"/>
</dbReference>
<dbReference type="Proteomes" id="UP001324427">
    <property type="component" value="Unassembled WGS sequence"/>
</dbReference>
<gene>
    <name evidence="3" type="ORF">LTR36_004331</name>
</gene>
<evidence type="ECO:0000256" key="1">
    <source>
        <dbReference type="SAM" id="MobiDB-lite"/>
    </source>
</evidence>
<dbReference type="AlphaFoldDB" id="A0AAV9JGL1"/>
<evidence type="ECO:0000313" key="3">
    <source>
        <dbReference type="EMBL" id="KAK4544440.1"/>
    </source>
</evidence>
<dbReference type="Pfam" id="PF14832">
    <property type="entry name" value="Tautomerase_3"/>
    <property type="match status" value="1"/>
</dbReference>
<organism evidence="3 4">
    <name type="scientific">Oleoguttula mirabilis</name>
    <dbReference type="NCBI Taxonomy" id="1507867"/>
    <lineage>
        <taxon>Eukaryota</taxon>
        <taxon>Fungi</taxon>
        <taxon>Dikarya</taxon>
        <taxon>Ascomycota</taxon>
        <taxon>Pezizomycotina</taxon>
        <taxon>Dothideomycetes</taxon>
        <taxon>Dothideomycetidae</taxon>
        <taxon>Mycosphaerellales</taxon>
        <taxon>Teratosphaeriaceae</taxon>
        <taxon>Oleoguttula</taxon>
    </lineage>
</organism>
<dbReference type="Gene3D" id="3.30.429.10">
    <property type="entry name" value="Macrophage Migration Inhibitory Factor"/>
    <property type="match status" value="1"/>
</dbReference>
<feature type="domain" description="Tautomerase cis-CaaD-like" evidence="2">
    <location>
        <begin position="1"/>
        <end position="93"/>
    </location>
</feature>
<dbReference type="EMBL" id="JAVFHQ010000025">
    <property type="protein sequence ID" value="KAK4544440.1"/>
    <property type="molecule type" value="Genomic_DNA"/>
</dbReference>